<dbReference type="RefSeq" id="XP_645222.1">
    <property type="nucleotide sequence ID" value="XM_640130.1"/>
</dbReference>
<feature type="region of interest" description="Disordered" evidence="2">
    <location>
        <begin position="238"/>
        <end position="263"/>
    </location>
</feature>
<dbReference type="VEuPathDB" id="AmoebaDB:DDB_G0272186"/>
<dbReference type="eggNOG" id="KOG1124">
    <property type="taxonomic scope" value="Eukaryota"/>
</dbReference>
<feature type="repeat" description="TPR" evidence="1">
    <location>
        <begin position="424"/>
        <end position="457"/>
    </location>
</feature>
<protein>
    <submittedName>
        <fullName evidence="3">Tetratricopeptide-like helical domain-containing protein</fullName>
    </submittedName>
</protein>
<dbReference type="PaxDb" id="44689-DDB0238051"/>
<dbReference type="PROSITE" id="PS50293">
    <property type="entry name" value="TPR_REGION"/>
    <property type="match status" value="1"/>
</dbReference>
<dbReference type="dictyBase" id="DDB_G0272186"/>
<evidence type="ECO:0000313" key="3">
    <source>
        <dbReference type="EMBL" id="EAL71245.1"/>
    </source>
</evidence>
<dbReference type="PANTHER" id="PTHR44749">
    <property type="entry name" value="SUPPRESSOR OF RPS4-RLD 1"/>
    <property type="match status" value="1"/>
</dbReference>
<feature type="repeat" description="TPR" evidence="1">
    <location>
        <begin position="287"/>
        <end position="320"/>
    </location>
</feature>
<dbReference type="Gene3D" id="1.25.40.10">
    <property type="entry name" value="Tetratricopeptide repeat domain"/>
    <property type="match status" value="3"/>
</dbReference>
<dbReference type="PROSITE" id="PS50005">
    <property type="entry name" value="TPR"/>
    <property type="match status" value="6"/>
</dbReference>
<evidence type="ECO:0000313" key="4">
    <source>
        <dbReference type="Proteomes" id="UP000002195"/>
    </source>
</evidence>
<dbReference type="STRING" id="44689.Q75JW7"/>
<dbReference type="KEGG" id="ddi:DDB_G0272186"/>
<dbReference type="AlphaFoldDB" id="Q75JW7"/>
<name>Q75JW7_DICDI</name>
<organism evidence="3 4">
    <name type="scientific">Dictyostelium discoideum</name>
    <name type="common">Social amoeba</name>
    <dbReference type="NCBI Taxonomy" id="44689"/>
    <lineage>
        <taxon>Eukaryota</taxon>
        <taxon>Amoebozoa</taxon>
        <taxon>Evosea</taxon>
        <taxon>Eumycetozoa</taxon>
        <taxon>Dictyostelia</taxon>
        <taxon>Dictyosteliales</taxon>
        <taxon>Dictyosteliaceae</taxon>
        <taxon>Dictyostelium</taxon>
    </lineage>
</organism>
<dbReference type="InParanoid" id="Q75JW7"/>
<feature type="repeat" description="TPR" evidence="1">
    <location>
        <begin position="355"/>
        <end position="388"/>
    </location>
</feature>
<reference evidence="3 4" key="1">
    <citation type="journal article" date="2005" name="Nature">
        <title>The genome of the social amoeba Dictyostelium discoideum.</title>
        <authorList>
            <consortium name="The Dictyostelium discoideum Sequencing Consortium"/>
            <person name="Eichinger L."/>
            <person name="Pachebat J.A."/>
            <person name="Glockner G."/>
            <person name="Rajandream M.A."/>
            <person name="Sucgang R."/>
            <person name="Berriman M."/>
            <person name="Song J."/>
            <person name="Olsen R."/>
            <person name="Szafranski K."/>
            <person name="Xu Q."/>
            <person name="Tunggal B."/>
            <person name="Kummerfeld S."/>
            <person name="Madera M."/>
            <person name="Konfortov B.A."/>
            <person name="Rivero F."/>
            <person name="Bankier A.T."/>
            <person name="Lehmann R."/>
            <person name="Hamlin N."/>
            <person name="Davies R."/>
            <person name="Gaudet P."/>
            <person name="Fey P."/>
            <person name="Pilcher K."/>
            <person name="Chen G."/>
            <person name="Saunders D."/>
            <person name="Sodergren E."/>
            <person name="Davis P."/>
            <person name="Kerhornou A."/>
            <person name="Nie X."/>
            <person name="Hall N."/>
            <person name="Anjard C."/>
            <person name="Hemphill L."/>
            <person name="Bason N."/>
            <person name="Farbrother P."/>
            <person name="Desany B."/>
            <person name="Just E."/>
            <person name="Morio T."/>
            <person name="Rost R."/>
            <person name="Churcher C."/>
            <person name="Cooper J."/>
            <person name="Haydock S."/>
            <person name="van Driessche N."/>
            <person name="Cronin A."/>
            <person name="Goodhead I."/>
            <person name="Muzny D."/>
            <person name="Mourier T."/>
            <person name="Pain A."/>
            <person name="Lu M."/>
            <person name="Harper D."/>
            <person name="Lindsay R."/>
            <person name="Hauser H."/>
            <person name="James K."/>
            <person name="Quiles M."/>
            <person name="Madan Babu M."/>
            <person name="Saito T."/>
            <person name="Buchrieser C."/>
            <person name="Wardroper A."/>
            <person name="Felder M."/>
            <person name="Thangavelu M."/>
            <person name="Johnson D."/>
            <person name="Knights A."/>
            <person name="Loulseged H."/>
            <person name="Mungall K."/>
            <person name="Oliver K."/>
            <person name="Price C."/>
            <person name="Quail M.A."/>
            <person name="Urushihara H."/>
            <person name="Hernandez J."/>
            <person name="Rabbinowitsch E."/>
            <person name="Steffen D."/>
            <person name="Sanders M."/>
            <person name="Ma J."/>
            <person name="Kohara Y."/>
            <person name="Sharp S."/>
            <person name="Simmonds M."/>
            <person name="Spiegler S."/>
            <person name="Tivey A."/>
            <person name="Sugano S."/>
            <person name="White B."/>
            <person name="Walker D."/>
            <person name="Woodward J."/>
            <person name="Winckler T."/>
            <person name="Tanaka Y."/>
            <person name="Shaulsky G."/>
            <person name="Schleicher M."/>
            <person name="Weinstock G."/>
            <person name="Rosenthal A."/>
            <person name="Cox E.C."/>
            <person name="Chisholm R.L."/>
            <person name="Gibbs R."/>
            <person name="Loomis W.F."/>
            <person name="Platzer M."/>
            <person name="Kay R.R."/>
            <person name="Williams J."/>
            <person name="Dear P.H."/>
            <person name="Noegel A.A."/>
            <person name="Barrell B."/>
            <person name="Kuspa A."/>
        </authorList>
    </citation>
    <scope>NUCLEOTIDE SEQUENCE [LARGE SCALE GENOMIC DNA]</scope>
    <source>
        <strain evidence="3 4">AX4</strain>
    </source>
</reference>
<sequence>MINNSPPINIKSENIYQYQIQSIEYYNNEKYVECMNILNKLIELNTNDIIALCNRATCNYKLELYKHCIKDCEVILCKEPNNKIALLRKAKALKQLSNYDIELVNSLRKKANNSWGYLSVTIDDNDDGDDNNINSNINNINNNNNNNNNKNISISSPKTTTTSSIFISTSPPPYLSQQSQQQFHTMTIREQQQQQQQFLQEQQMLIYQEQQQQFLQEQQEMIDDLLSSPPLSLSEIHQKQHIQGDGNNIGEEEEDEEEEGEEGGIIVKSDSMEELNKLLEQLSTENIATLISQGNTFVNAGQYEEAIELFTMIIDNNPLVPSLYLGRGTSNAFLGQLNEAINDFSRAIELDNTSSDAYKRRGQSKVAKSMEQEALEDFNQAVAFDKEDDYDIYYNRGLLHYQMRNYERALKDFKKVTSIEPSHKLAWNRIGLCLNVNGYPMEAYQAFTEALRIDPYFEASHTNIGQCWKDLGKFDPSYQSFTKALEICPNYSNALHLRGLLFFNSGRHLDAIKDWNLFLKLYGSGGANSSGSNIKTGNHYSGGGGGGGGGEELSSIIDVRQFRGIVNQSIGAFRKAVADYDQILQTNPLHNCFYQREIALWTHHHLNTPLSTFNIDRFINCYLKTFQCQRIPNTSLTCNSISLGFQLQSSFNQSVADVEICHQLNNEQLSLFKEAKRIGEMLQYNCDGFLTNSRQKLQCGLSVIEMAQTLKKLWLSGNKKSSVFQLDGKSSSVSTKKHTFSWRDLYDIGVKWRQISEPNDPVWWGDLLSPEQFKEGFGSHTPIITGQCKVVRYYPMFEKSFEIMKLLLPIQHPSLISNQTILDQLESATTCKDLYKLIKKDFFVVTPCYSRSNENKVMEGTRLTLQYIHPEGYEFAIRTPSTPYRWEQYSQELDIIWDQLIDKVFIYQNIINSKEDLIDNSSSSSSSSPSPSPSNQESILLDEISDLILCLSFYWYNFMPLSRGSAALGFTTLLGLFLSLDIAITSSIPKNQQPDWEAILRPTTTSFISVIKPWLYPARSKFNLQTTSLVSSQFNTIKKMIQVLNNSNQY</sequence>
<dbReference type="InterPro" id="IPR044650">
    <property type="entry name" value="SRFR1-like"/>
</dbReference>
<feature type="repeat" description="TPR" evidence="1">
    <location>
        <begin position="390"/>
        <end position="423"/>
    </location>
</feature>
<dbReference type="InterPro" id="IPR011990">
    <property type="entry name" value="TPR-like_helical_dom_sf"/>
</dbReference>
<feature type="compositionally biased region" description="Acidic residues" evidence="2">
    <location>
        <begin position="250"/>
        <end position="262"/>
    </location>
</feature>
<accession>Q559W2</accession>
<evidence type="ECO:0000256" key="2">
    <source>
        <dbReference type="SAM" id="MobiDB-lite"/>
    </source>
</evidence>
<dbReference type="GO" id="GO:0045892">
    <property type="term" value="P:negative regulation of DNA-templated transcription"/>
    <property type="evidence" value="ECO:0007669"/>
    <property type="project" value="InterPro"/>
</dbReference>
<feature type="repeat" description="TPR" evidence="1">
    <location>
        <begin position="458"/>
        <end position="491"/>
    </location>
</feature>
<dbReference type="PANTHER" id="PTHR44749:SF1">
    <property type="entry name" value="TETRATRICOPEPTIDE-LIKE HELICAL DOMAIN-CONTAINING PROTEIN"/>
    <property type="match status" value="1"/>
</dbReference>
<dbReference type="HOGENOM" id="CLU_014101_0_0_1"/>
<dbReference type="SUPFAM" id="SSF81901">
    <property type="entry name" value="HCP-like"/>
    <property type="match status" value="1"/>
</dbReference>
<dbReference type="Pfam" id="PF13432">
    <property type="entry name" value="TPR_16"/>
    <property type="match status" value="1"/>
</dbReference>
<dbReference type="Pfam" id="PF13181">
    <property type="entry name" value="TPR_8"/>
    <property type="match status" value="1"/>
</dbReference>
<dbReference type="Proteomes" id="UP000002195">
    <property type="component" value="Unassembled WGS sequence"/>
</dbReference>
<gene>
    <name evidence="3" type="ORF">DDB_G0272186</name>
</gene>
<dbReference type="OMA" id="KEMALYT"/>
<dbReference type="GeneID" id="8618392"/>
<accession>Q75JW7</accession>
<dbReference type="EMBL" id="AAFI02000008">
    <property type="protein sequence ID" value="EAL71245.1"/>
    <property type="molecule type" value="Genomic_DNA"/>
</dbReference>
<keyword evidence="1" id="KW-0802">TPR repeat</keyword>
<proteinExistence type="predicted"/>
<dbReference type="Pfam" id="PF00515">
    <property type="entry name" value="TPR_1"/>
    <property type="match status" value="1"/>
</dbReference>
<dbReference type="PhylomeDB" id="Q75JW7"/>
<dbReference type="SUPFAM" id="SSF48452">
    <property type="entry name" value="TPR-like"/>
    <property type="match status" value="1"/>
</dbReference>
<feature type="repeat" description="TPR" evidence="1">
    <location>
        <begin position="321"/>
        <end position="354"/>
    </location>
</feature>
<keyword evidence="4" id="KW-1185">Reference proteome</keyword>
<dbReference type="SMART" id="SM00028">
    <property type="entry name" value="TPR"/>
    <property type="match status" value="10"/>
</dbReference>
<comment type="caution">
    <text evidence="3">The sequence shown here is derived from an EMBL/GenBank/DDBJ whole genome shotgun (WGS) entry which is preliminary data.</text>
</comment>
<dbReference type="InterPro" id="IPR019734">
    <property type="entry name" value="TPR_rpt"/>
</dbReference>
<evidence type="ECO:0000256" key="1">
    <source>
        <dbReference type="PROSITE-ProRule" id="PRU00339"/>
    </source>
</evidence>